<evidence type="ECO:0000313" key="1">
    <source>
        <dbReference type="EMBL" id="KAI3780514.1"/>
    </source>
</evidence>
<organism evidence="1 2">
    <name type="scientific">Cichorium intybus</name>
    <name type="common">Chicory</name>
    <dbReference type="NCBI Taxonomy" id="13427"/>
    <lineage>
        <taxon>Eukaryota</taxon>
        <taxon>Viridiplantae</taxon>
        <taxon>Streptophyta</taxon>
        <taxon>Embryophyta</taxon>
        <taxon>Tracheophyta</taxon>
        <taxon>Spermatophyta</taxon>
        <taxon>Magnoliopsida</taxon>
        <taxon>eudicotyledons</taxon>
        <taxon>Gunneridae</taxon>
        <taxon>Pentapetalae</taxon>
        <taxon>asterids</taxon>
        <taxon>campanulids</taxon>
        <taxon>Asterales</taxon>
        <taxon>Asteraceae</taxon>
        <taxon>Cichorioideae</taxon>
        <taxon>Cichorieae</taxon>
        <taxon>Cichoriinae</taxon>
        <taxon>Cichorium</taxon>
    </lineage>
</organism>
<comment type="caution">
    <text evidence="1">The sequence shown here is derived from an EMBL/GenBank/DDBJ whole genome shotgun (WGS) entry which is preliminary data.</text>
</comment>
<dbReference type="EMBL" id="CM042010">
    <property type="protein sequence ID" value="KAI3780514.1"/>
    <property type="molecule type" value="Genomic_DNA"/>
</dbReference>
<sequence length="141" mass="15695">MKGTISRPVQALQAWLRRQPPKVKVFLAVVSAIAALVVIRLVVYDHDNLFIAADAVHALGISVLIYKLATEKTCAVPEFMLSKHAVDTLQWRFNSNRSCEIFELCTLDSSGFGYEREIIDSFRLWNVAFIGRGEAEIAAVG</sequence>
<name>A0ACB9GAP8_CICIN</name>
<accession>A0ACB9GAP8</accession>
<evidence type="ECO:0000313" key="2">
    <source>
        <dbReference type="Proteomes" id="UP001055811"/>
    </source>
</evidence>
<gene>
    <name evidence="1" type="ORF">L2E82_10495</name>
</gene>
<keyword evidence="2" id="KW-1185">Reference proteome</keyword>
<proteinExistence type="predicted"/>
<reference evidence="2" key="1">
    <citation type="journal article" date="2022" name="Mol. Ecol. Resour.">
        <title>The genomes of chicory, endive, great burdock and yacon provide insights into Asteraceae palaeo-polyploidization history and plant inulin production.</title>
        <authorList>
            <person name="Fan W."/>
            <person name="Wang S."/>
            <person name="Wang H."/>
            <person name="Wang A."/>
            <person name="Jiang F."/>
            <person name="Liu H."/>
            <person name="Zhao H."/>
            <person name="Xu D."/>
            <person name="Zhang Y."/>
        </authorList>
    </citation>
    <scope>NUCLEOTIDE SEQUENCE [LARGE SCALE GENOMIC DNA]</scope>
    <source>
        <strain evidence="2">cv. Punajuju</strain>
    </source>
</reference>
<protein>
    <submittedName>
        <fullName evidence="1">Uncharacterized protein</fullName>
    </submittedName>
</protein>
<reference evidence="1 2" key="2">
    <citation type="journal article" date="2022" name="Mol. Ecol. Resour.">
        <title>The genomes of chicory, endive, great burdock and yacon provide insights into Asteraceae paleo-polyploidization history and plant inulin production.</title>
        <authorList>
            <person name="Fan W."/>
            <person name="Wang S."/>
            <person name="Wang H."/>
            <person name="Wang A."/>
            <person name="Jiang F."/>
            <person name="Liu H."/>
            <person name="Zhao H."/>
            <person name="Xu D."/>
            <person name="Zhang Y."/>
        </authorList>
    </citation>
    <scope>NUCLEOTIDE SEQUENCE [LARGE SCALE GENOMIC DNA]</scope>
    <source>
        <strain evidence="2">cv. Punajuju</strain>
        <tissue evidence="1">Leaves</tissue>
    </source>
</reference>
<dbReference type="Proteomes" id="UP001055811">
    <property type="component" value="Linkage Group LG02"/>
</dbReference>